<gene>
    <name evidence="3" type="ORF">PZ740_10970</name>
</gene>
<dbReference type="Gene3D" id="3.40.50.720">
    <property type="entry name" value="NAD(P)-binding Rossmann-like Domain"/>
    <property type="match status" value="1"/>
</dbReference>
<dbReference type="Pfam" id="PF00106">
    <property type="entry name" value="adh_short"/>
    <property type="match status" value="1"/>
</dbReference>
<comment type="caution">
    <text evidence="3">The sequence shown here is derived from an EMBL/GenBank/DDBJ whole genome shotgun (WGS) entry which is preliminary data.</text>
</comment>
<dbReference type="PANTHER" id="PTHR44196">
    <property type="entry name" value="DEHYDROGENASE/REDUCTASE SDR FAMILY MEMBER 7B"/>
    <property type="match status" value="1"/>
</dbReference>
<dbReference type="InterPro" id="IPR036291">
    <property type="entry name" value="NAD(P)-bd_dom_sf"/>
</dbReference>
<dbReference type="GO" id="GO:0016020">
    <property type="term" value="C:membrane"/>
    <property type="evidence" value="ECO:0007669"/>
    <property type="project" value="TreeGrafter"/>
</dbReference>
<dbReference type="RefSeq" id="WP_327789319.1">
    <property type="nucleotide sequence ID" value="NZ_JARGEQ010000096.1"/>
</dbReference>
<dbReference type="SUPFAM" id="SSF51735">
    <property type="entry name" value="NAD(P)-binding Rossmann-fold domains"/>
    <property type="match status" value="1"/>
</dbReference>
<keyword evidence="4" id="KW-1185">Reference proteome</keyword>
<dbReference type="Proteomes" id="UP001301140">
    <property type="component" value="Unassembled WGS sequence"/>
</dbReference>
<dbReference type="PROSITE" id="PS00061">
    <property type="entry name" value="ADH_SHORT"/>
    <property type="match status" value="1"/>
</dbReference>
<name>A0AAP4D6Z0_9PROT</name>
<dbReference type="GO" id="GO:0016491">
    <property type="term" value="F:oxidoreductase activity"/>
    <property type="evidence" value="ECO:0007669"/>
    <property type="project" value="UniProtKB-KW"/>
</dbReference>
<accession>A0AAP4D6Z0</accession>
<keyword evidence="2" id="KW-0560">Oxidoreductase</keyword>
<reference evidence="3 4" key="1">
    <citation type="submission" date="2023-03" db="EMBL/GenBank/DDBJ databases">
        <title>YIM 152171 draft genome.</title>
        <authorList>
            <person name="Yang Z."/>
        </authorList>
    </citation>
    <scope>NUCLEOTIDE SEQUENCE [LARGE SCALE GENOMIC DNA]</scope>
    <source>
        <strain evidence="3 4">YIM 152171</strain>
    </source>
</reference>
<dbReference type="InterPro" id="IPR020904">
    <property type="entry name" value="Sc_DH/Rdtase_CS"/>
</dbReference>
<evidence type="ECO:0000256" key="2">
    <source>
        <dbReference type="ARBA" id="ARBA00023002"/>
    </source>
</evidence>
<dbReference type="PANTHER" id="PTHR44196:SF4">
    <property type="entry name" value="SHORT CHAIN DEHYDROGENASE"/>
    <property type="match status" value="1"/>
</dbReference>
<protein>
    <submittedName>
        <fullName evidence="3">SDR family NAD(P)-dependent oxidoreductase</fullName>
    </submittedName>
</protein>
<dbReference type="AlphaFoldDB" id="A0AAP4D6Z0"/>
<dbReference type="PRINTS" id="PR00081">
    <property type="entry name" value="GDHRDH"/>
</dbReference>
<evidence type="ECO:0000313" key="4">
    <source>
        <dbReference type="Proteomes" id="UP001301140"/>
    </source>
</evidence>
<organism evidence="3 4">
    <name type="scientific">Marinimicrococcus flavescens</name>
    <dbReference type="NCBI Taxonomy" id="3031815"/>
    <lineage>
        <taxon>Bacteria</taxon>
        <taxon>Pseudomonadati</taxon>
        <taxon>Pseudomonadota</taxon>
        <taxon>Alphaproteobacteria</taxon>
        <taxon>Geminicoccales</taxon>
        <taxon>Geminicoccaceae</taxon>
        <taxon>Marinimicrococcus</taxon>
    </lineage>
</organism>
<proteinExistence type="inferred from homology"/>
<evidence type="ECO:0000313" key="3">
    <source>
        <dbReference type="EMBL" id="MDF1586901.1"/>
    </source>
</evidence>
<sequence length="237" mass="25017">MRLSDRIVCITGASRGFGAAVARACAAEGAHLVLTGRTKGGLEEVDDAVRAAGGQATLIPLDLRQGQMIDTLGAALYERFGRLDGLVLNAGELGPITPVSHLEPKVLERVMGLNVLATHRLIRSLEPLLKASADGRAVVVTDAPAREPRAYWGAYAASKAALEALARCWALELRITPVRVNLAEPGPMGTRLRGDAFPGEKPGDQPEPAHYAAGIVDLLDPACTRNGELVRLHDSPA</sequence>
<comment type="similarity">
    <text evidence="1">Belongs to the short-chain dehydrogenases/reductases (SDR) family.</text>
</comment>
<dbReference type="InterPro" id="IPR002347">
    <property type="entry name" value="SDR_fam"/>
</dbReference>
<evidence type="ECO:0000256" key="1">
    <source>
        <dbReference type="ARBA" id="ARBA00006484"/>
    </source>
</evidence>
<dbReference type="EMBL" id="JARGEQ010000096">
    <property type="protein sequence ID" value="MDF1586901.1"/>
    <property type="molecule type" value="Genomic_DNA"/>
</dbReference>